<proteinExistence type="predicted"/>
<dbReference type="Gene3D" id="3.10.20.420">
    <property type="entry name" value="Bypass-of-forespore C, N-terminal domain"/>
    <property type="match status" value="1"/>
</dbReference>
<dbReference type="InterPro" id="IPR038118">
    <property type="entry name" value="BOFC_N_sf"/>
</dbReference>
<dbReference type="Pfam" id="PF08955">
    <property type="entry name" value="BofC_C"/>
    <property type="match status" value="1"/>
</dbReference>
<gene>
    <name evidence="3" type="ORF">ABW02_21365</name>
</gene>
<name>A0A0J1I8N3_NIACI</name>
<reference evidence="3 4" key="1">
    <citation type="submission" date="2015-05" db="EMBL/GenBank/DDBJ databases">
        <title>Whole genome sequence and identification of bacterial endophytes from Costus igneus.</title>
        <authorList>
            <person name="Lee Y.P."/>
            <person name="Gan H.M."/>
            <person name="Eng W."/>
            <person name="Wheatley M.S."/>
            <person name="Caraballo A."/>
            <person name="Polter S."/>
            <person name="Savka M.A."/>
            <person name="Hudson A.O."/>
        </authorList>
    </citation>
    <scope>NUCLEOTIDE SEQUENCE [LARGE SCALE GENOMIC DNA]</scope>
    <source>
        <strain evidence="3 4">RIT379</strain>
    </source>
</reference>
<dbReference type="RefSeq" id="WP_047944294.1">
    <property type="nucleotide sequence ID" value="NZ_JARTLH010000032.1"/>
</dbReference>
<evidence type="ECO:0000259" key="2">
    <source>
        <dbReference type="Pfam" id="PF08977"/>
    </source>
</evidence>
<dbReference type="PATRIC" id="fig|1397.4.peg.3391"/>
<dbReference type="Pfam" id="PF08977">
    <property type="entry name" value="BOFC_N"/>
    <property type="match status" value="1"/>
</dbReference>
<comment type="caution">
    <text evidence="3">The sequence shown here is derived from an EMBL/GenBank/DDBJ whole genome shotgun (WGS) entry which is preliminary data.</text>
</comment>
<dbReference type="InterPro" id="IPR038117">
    <property type="entry name" value="BofC_C_sf"/>
</dbReference>
<organism evidence="3 4">
    <name type="scientific">Niallia circulans</name>
    <name type="common">Bacillus circulans</name>
    <dbReference type="NCBI Taxonomy" id="1397"/>
    <lineage>
        <taxon>Bacteria</taxon>
        <taxon>Bacillati</taxon>
        <taxon>Bacillota</taxon>
        <taxon>Bacilli</taxon>
        <taxon>Bacillales</taxon>
        <taxon>Bacillaceae</taxon>
        <taxon>Niallia</taxon>
    </lineage>
</organism>
<dbReference type="Proteomes" id="UP000036045">
    <property type="component" value="Unassembled WGS sequence"/>
</dbReference>
<protein>
    <submittedName>
        <fullName evidence="3">Regulator</fullName>
    </submittedName>
</protein>
<dbReference type="Gene3D" id="3.30.70.1740">
    <property type="entry name" value="Bypass-of-forespore C, C-terminal domain"/>
    <property type="match status" value="1"/>
</dbReference>
<feature type="domain" description="Bypass-of-forespore C N-terminal" evidence="2">
    <location>
        <begin position="44"/>
        <end position="92"/>
    </location>
</feature>
<feature type="domain" description="Bypass of forespore C C-terminal" evidence="1">
    <location>
        <begin position="95"/>
        <end position="167"/>
    </location>
</feature>
<evidence type="ECO:0000313" key="3">
    <source>
        <dbReference type="EMBL" id="KLV22341.1"/>
    </source>
</evidence>
<accession>A0A0J1I8N3</accession>
<evidence type="ECO:0000259" key="1">
    <source>
        <dbReference type="Pfam" id="PF08955"/>
    </source>
</evidence>
<sequence length="176" mass="20369">MKTRFLLFSTVLLVSILTVFLSNGQVYGKTGSGVSQNENPKKLEVVLQRIYLDGEVSEETIEETVWSMEDFWSKYDKWQLVDMTSRELVFKQEVDDISPLLKTNGYFGINEEGILTIYNGKPAEENIIQSFFQLDLKKLESKQHEDLQKGIPIKSRDRYVKVLETFKNLTTIETTN</sequence>
<dbReference type="AlphaFoldDB" id="A0A0J1I8N3"/>
<dbReference type="OrthoDB" id="2678751at2"/>
<keyword evidence="4" id="KW-1185">Reference proteome</keyword>
<evidence type="ECO:0000313" key="4">
    <source>
        <dbReference type="Proteomes" id="UP000036045"/>
    </source>
</evidence>
<dbReference type="InterPro" id="IPR015050">
    <property type="entry name" value="BofC_C"/>
</dbReference>
<dbReference type="EMBL" id="LDPH01000031">
    <property type="protein sequence ID" value="KLV22341.1"/>
    <property type="molecule type" value="Genomic_DNA"/>
</dbReference>
<dbReference type="InterPro" id="IPR015071">
    <property type="entry name" value="BOFC_N"/>
</dbReference>